<dbReference type="SMART" id="SM00385">
    <property type="entry name" value="CYCLIN"/>
    <property type="match status" value="2"/>
</dbReference>
<dbReference type="EnsemblPlants" id="Pp3c2_24723V3.1">
    <property type="protein sequence ID" value="Pp3c2_24723V3.1"/>
    <property type="gene ID" value="Pp3c2_24723"/>
</dbReference>
<feature type="domain" description="Cyclin-like" evidence="3">
    <location>
        <begin position="197"/>
        <end position="278"/>
    </location>
</feature>
<dbReference type="InterPro" id="IPR036915">
    <property type="entry name" value="Cyclin-like_sf"/>
</dbReference>
<feature type="compositionally biased region" description="Basic residues" evidence="2">
    <location>
        <begin position="1"/>
        <end position="12"/>
    </location>
</feature>
<feature type="compositionally biased region" description="Polar residues" evidence="2">
    <location>
        <begin position="476"/>
        <end position="491"/>
    </location>
</feature>
<accession>A0A2K1L2W2</accession>
<dbReference type="CDD" id="cd20588">
    <property type="entry name" value="CYCLIN_AcCycT_rpt2"/>
    <property type="match status" value="1"/>
</dbReference>
<dbReference type="CDD" id="cd20587">
    <property type="entry name" value="CYCLIN_AcCycT_rpt1"/>
    <property type="match status" value="1"/>
</dbReference>
<reference evidence="5" key="3">
    <citation type="submission" date="2020-12" db="UniProtKB">
        <authorList>
            <consortium name="EnsemblPlants"/>
        </authorList>
    </citation>
    <scope>IDENTIFICATION</scope>
</reference>
<sequence>MTWRPPRWHRIRPSGLPSSHRNPSQLEKVTVGRKKAKDQKVKFGGSEVEVLARWGCGGWRSDWLRSDSGMERAVRGLGGRRGSVGDSVGSVLLFFGIKKLGRRNRRLFYLAAALSKFCQGEVYVVEGKRVKACILLLCAMACSLSDMSAQSALVGATFSVNGRLEEPDYSKIEKFSPSRLDGVDLKKETYFRKKYYIFLQDLGMRLKVPQVTIATAIVFCHRFFHRQSHAKNDRLIIATACMFLAGKVEETHRPIREVIVFSYHIRFRIDPLAKERIEQKEVIEEQKELVLAGERLVLTTLGFDLNIHHPYKPLVAAIKRFKAQKTLAQVAWNFVNDSLRTSLCLQFKPHHIAAGAIFLAAKFLKVNLPEEGDKIIYFSTKPSLILVLISISFLKSFAEVSNQMLELYEQNRTNGATGPLANELSPSELDRGHAPVSSIQAPSANGNRHQQSVSGIFQPVETNANEVSSCEVEDNTVGTLRSSSTPNQSSNARRKCTPEPPGGQNLNGDEAGDNC</sequence>
<dbReference type="GO" id="GO:0008024">
    <property type="term" value="C:cyclin/CDK positive transcription elongation factor complex"/>
    <property type="evidence" value="ECO:0000318"/>
    <property type="project" value="GO_Central"/>
</dbReference>
<dbReference type="Pfam" id="PF21797">
    <property type="entry name" value="CycT2-like_C"/>
    <property type="match status" value="1"/>
</dbReference>
<dbReference type="AlphaFoldDB" id="A0A2K1L2W2"/>
<evidence type="ECO:0000259" key="3">
    <source>
        <dbReference type="SMART" id="SM00385"/>
    </source>
</evidence>
<feature type="compositionally biased region" description="Polar residues" evidence="2">
    <location>
        <begin position="16"/>
        <end position="27"/>
    </location>
</feature>
<reference evidence="4 6" key="1">
    <citation type="journal article" date="2008" name="Science">
        <title>The Physcomitrella genome reveals evolutionary insights into the conquest of land by plants.</title>
        <authorList>
            <person name="Rensing S."/>
            <person name="Lang D."/>
            <person name="Zimmer A."/>
            <person name="Terry A."/>
            <person name="Salamov A."/>
            <person name="Shapiro H."/>
            <person name="Nishiyama T."/>
            <person name="Perroud P.-F."/>
            <person name="Lindquist E."/>
            <person name="Kamisugi Y."/>
            <person name="Tanahashi T."/>
            <person name="Sakakibara K."/>
            <person name="Fujita T."/>
            <person name="Oishi K."/>
            <person name="Shin-I T."/>
            <person name="Kuroki Y."/>
            <person name="Toyoda A."/>
            <person name="Suzuki Y."/>
            <person name="Hashimoto A."/>
            <person name="Yamaguchi K."/>
            <person name="Sugano A."/>
            <person name="Kohara Y."/>
            <person name="Fujiyama A."/>
            <person name="Anterola A."/>
            <person name="Aoki S."/>
            <person name="Ashton N."/>
            <person name="Barbazuk W.B."/>
            <person name="Barker E."/>
            <person name="Bennetzen J."/>
            <person name="Bezanilla M."/>
            <person name="Blankenship R."/>
            <person name="Cho S.H."/>
            <person name="Dutcher S."/>
            <person name="Estelle M."/>
            <person name="Fawcett J.A."/>
            <person name="Gundlach H."/>
            <person name="Hanada K."/>
            <person name="Heyl A."/>
            <person name="Hicks K.A."/>
            <person name="Hugh J."/>
            <person name="Lohr M."/>
            <person name="Mayer K."/>
            <person name="Melkozernov A."/>
            <person name="Murata T."/>
            <person name="Nelson D."/>
            <person name="Pils B."/>
            <person name="Prigge M."/>
            <person name="Reiss B."/>
            <person name="Renner T."/>
            <person name="Rombauts S."/>
            <person name="Rushton P."/>
            <person name="Sanderfoot A."/>
            <person name="Schween G."/>
            <person name="Shiu S.-H."/>
            <person name="Stueber K."/>
            <person name="Theodoulou F.L."/>
            <person name="Tu H."/>
            <person name="Van de Peer Y."/>
            <person name="Verrier P.J."/>
            <person name="Waters E."/>
            <person name="Wood A."/>
            <person name="Yang L."/>
            <person name="Cove D."/>
            <person name="Cuming A."/>
            <person name="Hasebe M."/>
            <person name="Lucas S."/>
            <person name="Mishler D.B."/>
            <person name="Reski R."/>
            <person name="Grigoriev I."/>
            <person name="Quatrano R.S."/>
            <person name="Boore J.L."/>
        </authorList>
    </citation>
    <scope>NUCLEOTIDE SEQUENCE [LARGE SCALE GENOMIC DNA]</scope>
    <source>
        <strain evidence="5 6">cv. Gransden 2004</strain>
    </source>
</reference>
<feature type="domain" description="Cyclin-like" evidence="3">
    <location>
        <begin position="312"/>
        <end position="409"/>
    </location>
</feature>
<dbReference type="Gene3D" id="1.10.472.10">
    <property type="entry name" value="Cyclin-like"/>
    <property type="match status" value="2"/>
</dbReference>
<protein>
    <recommendedName>
        <fullName evidence="3">Cyclin-like domain-containing protein</fullName>
    </recommendedName>
</protein>
<dbReference type="InterPro" id="IPR043198">
    <property type="entry name" value="Cyclin/Ssn8"/>
</dbReference>
<evidence type="ECO:0000256" key="2">
    <source>
        <dbReference type="SAM" id="MobiDB-lite"/>
    </source>
</evidence>
<dbReference type="Proteomes" id="UP000006727">
    <property type="component" value="Chromosome 2"/>
</dbReference>
<evidence type="ECO:0000313" key="6">
    <source>
        <dbReference type="Proteomes" id="UP000006727"/>
    </source>
</evidence>
<feature type="region of interest" description="Disordered" evidence="2">
    <location>
        <begin position="1"/>
        <end position="31"/>
    </location>
</feature>
<evidence type="ECO:0000313" key="4">
    <source>
        <dbReference type="EMBL" id="PNR60368.1"/>
    </source>
</evidence>
<dbReference type="Pfam" id="PF00134">
    <property type="entry name" value="Cyclin_N"/>
    <property type="match status" value="1"/>
</dbReference>
<dbReference type="SUPFAM" id="SSF47954">
    <property type="entry name" value="Cyclin-like"/>
    <property type="match status" value="2"/>
</dbReference>
<keyword evidence="1" id="KW-0195">Cyclin</keyword>
<organism evidence="4">
    <name type="scientific">Physcomitrium patens</name>
    <name type="common">Spreading-leaved earth moss</name>
    <name type="synonym">Physcomitrella patens</name>
    <dbReference type="NCBI Taxonomy" id="3218"/>
    <lineage>
        <taxon>Eukaryota</taxon>
        <taxon>Viridiplantae</taxon>
        <taxon>Streptophyta</taxon>
        <taxon>Embryophyta</taxon>
        <taxon>Bryophyta</taxon>
        <taxon>Bryophytina</taxon>
        <taxon>Bryopsida</taxon>
        <taxon>Funariidae</taxon>
        <taxon>Funariales</taxon>
        <taxon>Funariaceae</taxon>
        <taxon>Physcomitrium</taxon>
    </lineage>
</organism>
<dbReference type="GO" id="GO:0061575">
    <property type="term" value="F:cyclin-dependent protein serine/threonine kinase activator activity"/>
    <property type="evidence" value="ECO:0000318"/>
    <property type="project" value="GO_Central"/>
</dbReference>
<dbReference type="Gramene" id="Pp3c2_24723V3.1">
    <property type="protein sequence ID" value="Pp3c2_24723V3.1"/>
    <property type="gene ID" value="Pp3c2_24723"/>
</dbReference>
<evidence type="ECO:0000256" key="1">
    <source>
        <dbReference type="RuleBase" id="RU000383"/>
    </source>
</evidence>
<dbReference type="EMBL" id="ABEU02000002">
    <property type="protein sequence ID" value="PNR60368.1"/>
    <property type="molecule type" value="Genomic_DNA"/>
</dbReference>
<dbReference type="InterPro" id="IPR006671">
    <property type="entry name" value="Cyclin_N"/>
</dbReference>
<dbReference type="GO" id="GO:0045944">
    <property type="term" value="P:positive regulation of transcription by RNA polymerase II"/>
    <property type="evidence" value="ECO:0000318"/>
    <property type="project" value="GO_Central"/>
</dbReference>
<dbReference type="STRING" id="3218.A0A2K1L2W2"/>
<dbReference type="PANTHER" id="PTHR10026">
    <property type="entry name" value="CYCLIN"/>
    <property type="match status" value="1"/>
</dbReference>
<dbReference type="GO" id="GO:0005634">
    <property type="term" value="C:nucleus"/>
    <property type="evidence" value="ECO:0000318"/>
    <property type="project" value="GO_Central"/>
</dbReference>
<evidence type="ECO:0000313" key="5">
    <source>
        <dbReference type="EnsemblPlants" id="Pp3c2_24723V3.1"/>
    </source>
</evidence>
<feature type="compositionally biased region" description="Polar residues" evidence="2">
    <location>
        <begin position="437"/>
        <end position="452"/>
    </location>
</feature>
<gene>
    <name evidence="4" type="ORF">PHYPA_003161</name>
</gene>
<comment type="similarity">
    <text evidence="1">Belongs to the cyclin family.</text>
</comment>
<feature type="region of interest" description="Disordered" evidence="2">
    <location>
        <begin position="467"/>
        <end position="515"/>
    </location>
</feature>
<name>A0A2K1L2W2_PHYPA</name>
<dbReference type="InterPro" id="IPR013763">
    <property type="entry name" value="Cyclin-like_dom"/>
</dbReference>
<dbReference type="GO" id="GO:0032786">
    <property type="term" value="P:positive regulation of DNA-templated transcription, elongation"/>
    <property type="evidence" value="ECO:0000318"/>
    <property type="project" value="GO_Central"/>
</dbReference>
<feature type="region of interest" description="Disordered" evidence="2">
    <location>
        <begin position="415"/>
        <end position="452"/>
    </location>
</feature>
<reference evidence="4 6" key="2">
    <citation type="journal article" date="2018" name="Plant J.">
        <title>The Physcomitrella patens chromosome-scale assembly reveals moss genome structure and evolution.</title>
        <authorList>
            <person name="Lang D."/>
            <person name="Ullrich K.K."/>
            <person name="Murat F."/>
            <person name="Fuchs J."/>
            <person name="Jenkins J."/>
            <person name="Haas F.B."/>
            <person name="Piednoel M."/>
            <person name="Gundlach H."/>
            <person name="Van Bel M."/>
            <person name="Meyberg R."/>
            <person name="Vives C."/>
            <person name="Morata J."/>
            <person name="Symeonidi A."/>
            <person name="Hiss M."/>
            <person name="Muchero W."/>
            <person name="Kamisugi Y."/>
            <person name="Saleh O."/>
            <person name="Blanc G."/>
            <person name="Decker E.L."/>
            <person name="van Gessel N."/>
            <person name="Grimwood J."/>
            <person name="Hayes R.D."/>
            <person name="Graham S.W."/>
            <person name="Gunter L.E."/>
            <person name="McDaniel S.F."/>
            <person name="Hoernstein S.N.W."/>
            <person name="Larsson A."/>
            <person name="Li F.W."/>
            <person name="Perroud P.F."/>
            <person name="Phillips J."/>
            <person name="Ranjan P."/>
            <person name="Rokshar D.S."/>
            <person name="Rothfels C.J."/>
            <person name="Schneider L."/>
            <person name="Shu S."/>
            <person name="Stevenson D.W."/>
            <person name="Thummler F."/>
            <person name="Tillich M."/>
            <person name="Villarreal Aguilar J.C."/>
            <person name="Widiez T."/>
            <person name="Wong G.K."/>
            <person name="Wymore A."/>
            <person name="Zhang Y."/>
            <person name="Zimmer A.D."/>
            <person name="Quatrano R.S."/>
            <person name="Mayer K.F.X."/>
            <person name="Goodstein D."/>
            <person name="Casacuberta J.M."/>
            <person name="Vandepoele K."/>
            <person name="Reski R."/>
            <person name="Cuming A.C."/>
            <person name="Tuskan G.A."/>
            <person name="Maumus F."/>
            <person name="Salse J."/>
            <person name="Schmutz J."/>
            <person name="Rensing S.A."/>
        </authorList>
    </citation>
    <scope>NUCLEOTIDE SEQUENCE [LARGE SCALE GENOMIC DNA]</scope>
    <source>
        <strain evidence="5 6">cv. Gransden 2004</strain>
    </source>
</reference>
<proteinExistence type="inferred from homology"/>
<dbReference type="InParanoid" id="A0A2K1L2W2"/>
<keyword evidence="6" id="KW-1185">Reference proteome</keyword>